<feature type="region of interest" description="Disordered" evidence="5">
    <location>
        <begin position="624"/>
        <end position="649"/>
    </location>
</feature>
<dbReference type="EMBL" id="AXCM01000985">
    <property type="status" value="NOT_ANNOTATED_CDS"/>
    <property type="molecule type" value="Genomic_DNA"/>
</dbReference>
<dbReference type="VEuPathDB" id="VectorBase:ACUA013181"/>
<accession>A0A182MA29</accession>
<feature type="region of interest" description="Disordered" evidence="5">
    <location>
        <begin position="1"/>
        <end position="29"/>
    </location>
</feature>
<evidence type="ECO:0000256" key="3">
    <source>
        <dbReference type="ARBA" id="ARBA00022989"/>
    </source>
</evidence>
<feature type="compositionally biased region" description="Polar residues" evidence="5">
    <location>
        <begin position="883"/>
        <end position="903"/>
    </location>
</feature>
<dbReference type="EnsemblMetazoa" id="ACUA013181-RA">
    <property type="protein sequence ID" value="ACUA013181-PA"/>
    <property type="gene ID" value="ACUA013181"/>
</dbReference>
<dbReference type="GO" id="GO:0019226">
    <property type="term" value="P:transmission of nerve impulse"/>
    <property type="evidence" value="ECO:0007669"/>
    <property type="project" value="TreeGrafter"/>
</dbReference>
<reference evidence="8" key="1">
    <citation type="submission" date="2013-09" db="EMBL/GenBank/DDBJ databases">
        <title>The Genome Sequence of Anopheles culicifacies species A.</title>
        <authorList>
            <consortium name="The Broad Institute Genomics Platform"/>
            <person name="Neafsey D.E."/>
            <person name="Besansky N."/>
            <person name="Howell P."/>
            <person name="Walton C."/>
            <person name="Young S.K."/>
            <person name="Zeng Q."/>
            <person name="Gargeya S."/>
            <person name="Fitzgerald M."/>
            <person name="Haas B."/>
            <person name="Abouelleil A."/>
            <person name="Allen A.W."/>
            <person name="Alvarado L."/>
            <person name="Arachchi H.M."/>
            <person name="Berlin A.M."/>
            <person name="Chapman S.B."/>
            <person name="Gainer-Dewar J."/>
            <person name="Goldberg J."/>
            <person name="Griggs A."/>
            <person name="Gujja S."/>
            <person name="Hansen M."/>
            <person name="Howarth C."/>
            <person name="Imamovic A."/>
            <person name="Ireland A."/>
            <person name="Larimer J."/>
            <person name="McCowan C."/>
            <person name="Murphy C."/>
            <person name="Pearson M."/>
            <person name="Poon T.W."/>
            <person name="Priest M."/>
            <person name="Roberts A."/>
            <person name="Saif S."/>
            <person name="Shea T."/>
            <person name="Sisk P."/>
            <person name="Sykes S."/>
            <person name="Wortman J."/>
            <person name="Nusbaum C."/>
            <person name="Birren B."/>
        </authorList>
    </citation>
    <scope>NUCLEOTIDE SEQUENCE [LARGE SCALE GENOMIC DNA]</scope>
    <source>
        <strain evidence="8">A-37</strain>
    </source>
</reference>
<dbReference type="Gene3D" id="1.20.140.150">
    <property type="match status" value="1"/>
</dbReference>
<dbReference type="STRING" id="139723.A0A182MA29"/>
<organism evidence="7 8">
    <name type="scientific">Anopheles culicifacies</name>
    <dbReference type="NCBI Taxonomy" id="139723"/>
    <lineage>
        <taxon>Eukaryota</taxon>
        <taxon>Metazoa</taxon>
        <taxon>Ecdysozoa</taxon>
        <taxon>Arthropoda</taxon>
        <taxon>Hexapoda</taxon>
        <taxon>Insecta</taxon>
        <taxon>Pterygota</taxon>
        <taxon>Neoptera</taxon>
        <taxon>Endopterygota</taxon>
        <taxon>Diptera</taxon>
        <taxon>Nematocera</taxon>
        <taxon>Culicoidea</taxon>
        <taxon>Culicidae</taxon>
        <taxon>Anophelinae</taxon>
        <taxon>Anopheles</taxon>
        <taxon>culicifacies species complex</taxon>
    </lineage>
</organism>
<feature type="transmembrane region" description="Helical" evidence="6">
    <location>
        <begin position="203"/>
        <end position="221"/>
    </location>
</feature>
<feature type="compositionally biased region" description="Low complexity" evidence="5">
    <location>
        <begin position="708"/>
        <end position="717"/>
    </location>
</feature>
<feature type="region of interest" description="Disordered" evidence="5">
    <location>
        <begin position="569"/>
        <end position="588"/>
    </location>
</feature>
<evidence type="ECO:0000256" key="5">
    <source>
        <dbReference type="SAM" id="MobiDB-lite"/>
    </source>
</evidence>
<dbReference type="GO" id="GO:0032281">
    <property type="term" value="C:AMPA glutamate receptor complex"/>
    <property type="evidence" value="ECO:0007669"/>
    <property type="project" value="TreeGrafter"/>
</dbReference>
<evidence type="ECO:0000313" key="7">
    <source>
        <dbReference type="EnsemblMetazoa" id="ACUA013181-PA"/>
    </source>
</evidence>
<dbReference type="GO" id="GO:0005245">
    <property type="term" value="F:voltage-gated calcium channel activity"/>
    <property type="evidence" value="ECO:0007669"/>
    <property type="project" value="TreeGrafter"/>
</dbReference>
<evidence type="ECO:0000256" key="2">
    <source>
        <dbReference type="ARBA" id="ARBA00022692"/>
    </source>
</evidence>
<dbReference type="Proteomes" id="UP000075883">
    <property type="component" value="Unassembled WGS sequence"/>
</dbReference>
<comment type="subcellular location">
    <subcellularLocation>
        <location evidence="1">Membrane</location>
        <topology evidence="1">Multi-pass membrane protein</topology>
    </subcellularLocation>
</comment>
<dbReference type="Pfam" id="PF13903">
    <property type="entry name" value="Claudin_2"/>
    <property type="match status" value="1"/>
</dbReference>
<proteinExistence type="predicted"/>
<evidence type="ECO:0000313" key="8">
    <source>
        <dbReference type="Proteomes" id="UP000075883"/>
    </source>
</evidence>
<feature type="region of interest" description="Disordered" evidence="5">
    <location>
        <begin position="851"/>
        <end position="903"/>
    </location>
</feature>
<feature type="transmembrane region" description="Helical" evidence="6">
    <location>
        <begin position="351"/>
        <end position="370"/>
    </location>
</feature>
<evidence type="ECO:0000256" key="1">
    <source>
        <dbReference type="ARBA" id="ARBA00004141"/>
    </source>
</evidence>
<name>A0A182MA29_9DIPT</name>
<evidence type="ECO:0000256" key="6">
    <source>
        <dbReference type="SAM" id="Phobius"/>
    </source>
</evidence>
<dbReference type="PANTHER" id="PTHR12107">
    <property type="entry name" value="VOLTAGE-DEPENDENT CALCIUM CHANNEL GAMMA SUBUNIT"/>
    <property type="match status" value="1"/>
</dbReference>
<keyword evidence="4 6" id="KW-0472">Membrane</keyword>
<protein>
    <recommendedName>
        <fullName evidence="9">Voltage-dependent calcium channel gamma-5 subunit</fullName>
    </recommendedName>
</protein>
<reference evidence="7" key="2">
    <citation type="submission" date="2020-05" db="UniProtKB">
        <authorList>
            <consortium name="EnsemblMetazoa"/>
        </authorList>
    </citation>
    <scope>IDENTIFICATION</scope>
    <source>
        <strain evidence="7">A-37</strain>
    </source>
</reference>
<dbReference type="PANTHER" id="PTHR12107:SF0">
    <property type="entry name" value="STARGAZIN (MAMMALIAN CALCIUM CHANNEL) HOMOLOG"/>
    <property type="match status" value="1"/>
</dbReference>
<evidence type="ECO:0000256" key="4">
    <source>
        <dbReference type="ARBA" id="ARBA00023136"/>
    </source>
</evidence>
<dbReference type="InterPro" id="IPR004031">
    <property type="entry name" value="PMP22/EMP/MP20/Claudin"/>
</dbReference>
<dbReference type="GO" id="GO:0098839">
    <property type="term" value="C:postsynaptic density membrane"/>
    <property type="evidence" value="ECO:0007669"/>
    <property type="project" value="TreeGrafter"/>
</dbReference>
<dbReference type="InterPro" id="IPR051072">
    <property type="entry name" value="CACNG_subunit"/>
</dbReference>
<dbReference type="GO" id="GO:0099590">
    <property type="term" value="P:neurotransmitter receptor internalization"/>
    <property type="evidence" value="ECO:0007669"/>
    <property type="project" value="TreeGrafter"/>
</dbReference>
<dbReference type="GO" id="GO:0016247">
    <property type="term" value="F:channel regulator activity"/>
    <property type="evidence" value="ECO:0007669"/>
    <property type="project" value="TreeGrafter"/>
</dbReference>
<feature type="transmembrane region" description="Helical" evidence="6">
    <location>
        <begin position="377"/>
        <end position="403"/>
    </location>
</feature>
<evidence type="ECO:0008006" key="9">
    <source>
        <dbReference type="Google" id="ProtNLM"/>
    </source>
</evidence>
<keyword evidence="8" id="KW-1185">Reference proteome</keyword>
<keyword evidence="3 6" id="KW-1133">Transmembrane helix</keyword>
<keyword evidence="2 6" id="KW-0812">Transmembrane</keyword>
<sequence length="1036" mass="116004">MRIHTVTQRRAPSSSSTTTMTMDNSLDPSMMDTSVPAVFPPALRRYPYNGLSAAEQEYEQEPSQGAMFGSRTIPTISERVLGYGRRSNDYDENGIEVQQLANGDLALIGNRLCREDSGISINDPHRHADEGRDEGRFEKLKKICSFGTLSSSGGGVVGRGSDSEGSNGISSSKSQHWMLLITPVVSRLVQQGQLDPSHVLQPMVLFGVVSFSLALVIAAVVGPQWLLTEEKIPIATYNSSHGVGTMVVPTPAVTTTTTLHNQQLNIQHPHLVPATKDEGTGAFLTKYTKSSLWMLCSKYGGGTAPGQSQHLIAGDEFQCSSIDYFPNEGYSPDPNDSTNAIPYTVTHSSPFFLASNGILIVSYGLFLVAICSTKHKICYFVSGVLFIISGLLMLIGLIMYISILKAEIGSKLRPRSSLQAPQFTFRYGQSFLLYVFGFIITELSGILNVLIYSNVQQDEYGSVHDSGQSIYPTYRNLSGGIHYNLHYRREIPSSREELSKAQNGPPIVDYRYPYDGLDSETTPRYYFEQQQQDDNEVDCRVHRRMTNEGLSKSLTDLLYMEPMQAYPDREAAHSRARTNRADGQRTDRQSPIANLEFSHWSSTGKLTRSVSTYTDLQPVSDFVDQDLGRNRRARSRSPTHSDDEPTEKLSNICGLSRHYLSRELSKEKLFNEFCKKVGPRPKPKDIYYIESDGRNGDSSYRSVFVVDPSSPLAARQRSSQRRRNSMADTRRGRGTAPDSYIYASNYRQRIHSDNSLDDLMNDAHDRHKRRREPIGRARSVDYRQTLPRNFQQRHMGTSEPEDETGGFGERIALERKRISASGLLLDPTRVNAASHGDLSADGIGAKWHRSGENLSLQNESTKTVRTSTSSHCPKYLDPPPPTYTSALSTTGQQQSQQRDNLASSSHMYRSYGDLTSQQDYRRPTILSPHAFSPIHHTAASASLRPVLTVVQQQPHRHVHHQHHRHNAVPHQQQQSETAIINRNHSLPSPVFDLDRIEQERRKSHSQLFLNSPASSSTLEQYDFVNAQMQAYRLTSP</sequence>
<dbReference type="GO" id="GO:0098943">
    <property type="term" value="P:neurotransmitter receptor transport, postsynaptic endosome to lysosome"/>
    <property type="evidence" value="ECO:0007669"/>
    <property type="project" value="TreeGrafter"/>
</dbReference>
<feature type="region of interest" description="Disordered" evidence="5">
    <location>
        <begin position="707"/>
        <end position="738"/>
    </location>
</feature>
<dbReference type="GO" id="GO:0098970">
    <property type="term" value="P:postsynaptic neurotransmitter receptor diffusion trapping"/>
    <property type="evidence" value="ECO:0007669"/>
    <property type="project" value="TreeGrafter"/>
</dbReference>
<feature type="compositionally biased region" description="Polar residues" evidence="5">
    <location>
        <begin position="1"/>
        <end position="12"/>
    </location>
</feature>
<dbReference type="AlphaFoldDB" id="A0A182MA29"/>
<dbReference type="GO" id="GO:0051968">
    <property type="term" value="P:positive regulation of synaptic transmission, glutamatergic"/>
    <property type="evidence" value="ECO:0007669"/>
    <property type="project" value="TreeGrafter"/>
</dbReference>
<feature type="compositionally biased region" description="Low complexity" evidence="5">
    <location>
        <begin position="13"/>
        <end position="22"/>
    </location>
</feature>
<feature type="compositionally biased region" description="Polar residues" evidence="5">
    <location>
        <begin position="852"/>
        <end position="871"/>
    </location>
</feature>